<dbReference type="KEGG" id="nlc:EBAPG3_011635"/>
<dbReference type="EMBL" id="CP021106">
    <property type="protein sequence ID" value="ARO88371.1"/>
    <property type="molecule type" value="Genomic_DNA"/>
</dbReference>
<proteinExistence type="predicted"/>
<keyword evidence="2" id="KW-1185">Reference proteome</keyword>
<accession>A0A1W6SRD9</accession>
<gene>
    <name evidence="1" type="ORF">EBAPG3_011635</name>
</gene>
<evidence type="ECO:0000313" key="2">
    <source>
        <dbReference type="Proteomes" id="UP000012179"/>
    </source>
</evidence>
<dbReference type="AlphaFoldDB" id="A0A1W6SRD9"/>
<reference evidence="1 2" key="1">
    <citation type="journal article" date="2015" name="Int. J. Syst. Evol. Microbiol.">
        <title>Nitrosospira lacus sp. nov., a psychrotolerant, ammonia-oxidizing bacterium from sandy lake sediment.</title>
        <authorList>
            <person name="Urakawa H."/>
            <person name="Garcia J.C."/>
            <person name="Nielsen J.L."/>
            <person name="Le V.Q."/>
            <person name="Kozlowski J.A."/>
            <person name="Stein L.Y."/>
            <person name="Lim C.K."/>
            <person name="Pommerening-Roser A."/>
            <person name="Martens-Habbena W."/>
            <person name="Stahl D.A."/>
            <person name="Klotz M.G."/>
        </authorList>
    </citation>
    <scope>NUCLEOTIDE SEQUENCE [LARGE SCALE GENOMIC DNA]</scope>
    <source>
        <strain evidence="1 2">APG3</strain>
    </source>
</reference>
<organism evidence="1 2">
    <name type="scientific">Nitrosospira lacus</name>
    <dbReference type="NCBI Taxonomy" id="1288494"/>
    <lineage>
        <taxon>Bacteria</taxon>
        <taxon>Pseudomonadati</taxon>
        <taxon>Pseudomonadota</taxon>
        <taxon>Betaproteobacteria</taxon>
        <taxon>Nitrosomonadales</taxon>
        <taxon>Nitrosomonadaceae</taxon>
        <taxon>Nitrosospira</taxon>
    </lineage>
</organism>
<sequence>MSYEGKVLLMQQSNCTNVIPAEADIQWRSGHTIVSSDWIPGQAICSNMQAIEFIEQRKHHEENAGL</sequence>
<evidence type="ECO:0000313" key="1">
    <source>
        <dbReference type="EMBL" id="ARO88371.1"/>
    </source>
</evidence>
<protein>
    <submittedName>
        <fullName evidence="1">Uncharacterized protein</fullName>
    </submittedName>
</protein>
<dbReference type="Proteomes" id="UP000012179">
    <property type="component" value="Chromosome"/>
</dbReference>
<name>A0A1W6SRD9_9PROT</name>